<dbReference type="Proteomes" id="UP001497516">
    <property type="component" value="Chromosome 4"/>
</dbReference>
<dbReference type="EMBL" id="OZ034817">
    <property type="protein sequence ID" value="CAL1380328.1"/>
    <property type="molecule type" value="Genomic_DNA"/>
</dbReference>
<proteinExistence type="predicted"/>
<name>A0AAV2E2Z8_9ROSI</name>
<gene>
    <name evidence="1" type="ORF">LTRI10_LOCUS21781</name>
</gene>
<accession>A0AAV2E2Z8</accession>
<keyword evidence="2" id="KW-1185">Reference proteome</keyword>
<organism evidence="1 2">
    <name type="scientific">Linum trigynum</name>
    <dbReference type="NCBI Taxonomy" id="586398"/>
    <lineage>
        <taxon>Eukaryota</taxon>
        <taxon>Viridiplantae</taxon>
        <taxon>Streptophyta</taxon>
        <taxon>Embryophyta</taxon>
        <taxon>Tracheophyta</taxon>
        <taxon>Spermatophyta</taxon>
        <taxon>Magnoliopsida</taxon>
        <taxon>eudicotyledons</taxon>
        <taxon>Gunneridae</taxon>
        <taxon>Pentapetalae</taxon>
        <taxon>rosids</taxon>
        <taxon>fabids</taxon>
        <taxon>Malpighiales</taxon>
        <taxon>Linaceae</taxon>
        <taxon>Linum</taxon>
    </lineage>
</organism>
<reference evidence="1 2" key="1">
    <citation type="submission" date="2024-04" db="EMBL/GenBank/DDBJ databases">
        <authorList>
            <person name="Fracassetti M."/>
        </authorList>
    </citation>
    <scope>NUCLEOTIDE SEQUENCE [LARGE SCALE GENOMIC DNA]</scope>
</reference>
<evidence type="ECO:0000313" key="2">
    <source>
        <dbReference type="Proteomes" id="UP001497516"/>
    </source>
</evidence>
<evidence type="ECO:0000313" key="1">
    <source>
        <dbReference type="EMBL" id="CAL1380328.1"/>
    </source>
</evidence>
<protein>
    <submittedName>
        <fullName evidence="1">Uncharacterized protein</fullName>
    </submittedName>
</protein>
<dbReference type="AlphaFoldDB" id="A0AAV2E2Z8"/>
<sequence>MSPTTKISYLSARDGNDDEGSMELSYLASVSKSISKTIKRLILHIDSVLYSSPPLYHHYQGWKMNRSG</sequence>